<dbReference type="AlphaFoldDB" id="A0A918PHA3"/>
<gene>
    <name evidence="2" type="ORF">GCM10011614_25190</name>
</gene>
<evidence type="ECO:0000313" key="2">
    <source>
        <dbReference type="EMBL" id="GGZ09320.1"/>
    </source>
</evidence>
<dbReference type="InterPro" id="IPR007345">
    <property type="entry name" value="Polysacch_pyruvyl_Trfase"/>
</dbReference>
<accession>A0A918PHA3</accession>
<reference evidence="2" key="1">
    <citation type="journal article" date="2014" name="Int. J. Syst. Evol. Microbiol.">
        <title>Complete genome sequence of Corynebacterium casei LMG S-19264T (=DSM 44701T), isolated from a smear-ripened cheese.</title>
        <authorList>
            <consortium name="US DOE Joint Genome Institute (JGI-PGF)"/>
            <person name="Walter F."/>
            <person name="Albersmeier A."/>
            <person name="Kalinowski J."/>
            <person name="Ruckert C."/>
        </authorList>
    </citation>
    <scope>NUCLEOTIDE SEQUENCE</scope>
    <source>
        <strain evidence="2">KCTC 32255</strain>
    </source>
</reference>
<proteinExistence type="predicted"/>
<organism evidence="2 3">
    <name type="scientific">Novosphingobium colocasiae</name>
    <dbReference type="NCBI Taxonomy" id="1256513"/>
    <lineage>
        <taxon>Bacteria</taxon>
        <taxon>Pseudomonadati</taxon>
        <taxon>Pseudomonadota</taxon>
        <taxon>Alphaproteobacteria</taxon>
        <taxon>Sphingomonadales</taxon>
        <taxon>Sphingomonadaceae</taxon>
        <taxon>Novosphingobium</taxon>
    </lineage>
</organism>
<reference evidence="2" key="2">
    <citation type="submission" date="2020-09" db="EMBL/GenBank/DDBJ databases">
        <authorList>
            <person name="Sun Q."/>
            <person name="Kim S."/>
        </authorList>
    </citation>
    <scope>NUCLEOTIDE SEQUENCE</scope>
    <source>
        <strain evidence="2">KCTC 32255</strain>
    </source>
</reference>
<feature type="domain" description="Polysaccharide pyruvyl transferase" evidence="1">
    <location>
        <begin position="136"/>
        <end position="196"/>
    </location>
</feature>
<evidence type="ECO:0000259" key="1">
    <source>
        <dbReference type="Pfam" id="PF04230"/>
    </source>
</evidence>
<protein>
    <recommendedName>
        <fullName evidence="1">Polysaccharide pyruvyl transferase domain-containing protein</fullName>
    </recommendedName>
</protein>
<name>A0A918PHA3_9SPHN</name>
<comment type="caution">
    <text evidence="2">The sequence shown here is derived from an EMBL/GenBank/DDBJ whole genome shotgun (WGS) entry which is preliminary data.</text>
</comment>
<keyword evidence="3" id="KW-1185">Reference proteome</keyword>
<dbReference type="Proteomes" id="UP000648075">
    <property type="component" value="Unassembled WGS sequence"/>
</dbReference>
<sequence>MKMLRYRPAVANFGDDLNDILWPALAPALFRDEAHGPQPDDAAWFVGIGTIIGMPPGVARRLHVFSSGIGYAPVAAWRGLQVDYHCVRGPISARVLGLESHRALTDGAILAPLLPELAGGAVPQAGTVVVPHYETIAFPGWDKAARLAGMRLVDPRGTPAEVIRALRGAQLVLTESLHGAILADSFGVPWVPFAVSGNFSTAKWADWAASLDLRIAVTMVVPPDPMPLLRFGRRAEPFGTRIAIDPEAALGEFRSRVAPARQVSRLKRAAKAVLEGVPPARALLGYSPDRTAEHLLRLAQASPWCSAEARRDTLRAAMRERLETLVRAQDALCSTVD</sequence>
<dbReference type="EMBL" id="BMZA01000010">
    <property type="protein sequence ID" value="GGZ09320.1"/>
    <property type="molecule type" value="Genomic_DNA"/>
</dbReference>
<evidence type="ECO:0000313" key="3">
    <source>
        <dbReference type="Proteomes" id="UP000648075"/>
    </source>
</evidence>
<dbReference type="Pfam" id="PF04230">
    <property type="entry name" value="PS_pyruv_trans"/>
    <property type="match status" value="1"/>
</dbReference>